<keyword evidence="3" id="KW-0919">Taste</keyword>
<feature type="transmembrane region" description="Helical" evidence="13">
    <location>
        <begin position="38"/>
        <end position="59"/>
    </location>
</feature>
<evidence type="ECO:0000256" key="11">
    <source>
        <dbReference type="ARBA" id="ARBA00044110"/>
    </source>
</evidence>
<feature type="transmembrane region" description="Helical" evidence="13">
    <location>
        <begin position="320"/>
        <end position="340"/>
    </location>
</feature>
<evidence type="ECO:0000313" key="14">
    <source>
        <dbReference type="EMBL" id="OCT81563.1"/>
    </source>
</evidence>
<keyword evidence="10" id="KW-0807">Transducer</keyword>
<dbReference type="GO" id="GO:0033038">
    <property type="term" value="F:bitter taste receptor activity"/>
    <property type="evidence" value="ECO:0007669"/>
    <property type="project" value="InterPro"/>
</dbReference>
<evidence type="ECO:0000256" key="3">
    <source>
        <dbReference type="ARBA" id="ARBA00022480"/>
    </source>
</evidence>
<dbReference type="Gene3D" id="1.20.1070.10">
    <property type="entry name" value="Rhodopsin 7-helix transmembrane proteins"/>
    <property type="match status" value="1"/>
</dbReference>
<dbReference type="AlphaFoldDB" id="A0A974CXB6"/>
<evidence type="ECO:0000256" key="1">
    <source>
        <dbReference type="ARBA" id="ARBA00004141"/>
    </source>
</evidence>
<evidence type="ECO:0000256" key="9">
    <source>
        <dbReference type="ARBA" id="ARBA00023170"/>
    </source>
</evidence>
<gene>
    <name evidence="14" type="ORF">XELAEV_18028386mg</name>
</gene>
<evidence type="ECO:0000256" key="8">
    <source>
        <dbReference type="ARBA" id="ARBA00023136"/>
    </source>
</evidence>
<evidence type="ECO:0000256" key="12">
    <source>
        <dbReference type="RuleBase" id="RU004423"/>
    </source>
</evidence>
<evidence type="ECO:0000256" key="10">
    <source>
        <dbReference type="ARBA" id="ARBA00023224"/>
    </source>
</evidence>
<comment type="similarity">
    <text evidence="2 12">Belongs to the G-protein coupled receptor T2R family.</text>
</comment>
<dbReference type="GO" id="GO:0016020">
    <property type="term" value="C:membrane"/>
    <property type="evidence" value="ECO:0007669"/>
    <property type="project" value="UniProtKB-SubCell"/>
</dbReference>
<dbReference type="EMBL" id="CM004474">
    <property type="protein sequence ID" value="OCT81563.1"/>
    <property type="molecule type" value="Genomic_DNA"/>
</dbReference>
<feature type="transmembrane region" description="Helical" evidence="13">
    <location>
        <begin position="114"/>
        <end position="136"/>
    </location>
</feature>
<keyword evidence="9" id="KW-0675">Receptor</keyword>
<dbReference type="CDD" id="cd13950">
    <property type="entry name" value="7tm_TAS2R"/>
    <property type="match status" value="1"/>
</dbReference>
<keyword evidence="5 13" id="KW-0812">Transmembrane</keyword>
<reference evidence="15" key="1">
    <citation type="journal article" date="2016" name="Nature">
        <title>Genome evolution in the allotetraploid frog Xenopus laevis.</title>
        <authorList>
            <person name="Session A.M."/>
            <person name="Uno Y."/>
            <person name="Kwon T."/>
            <person name="Chapman J.A."/>
            <person name="Toyoda A."/>
            <person name="Takahashi S."/>
            <person name="Fukui A."/>
            <person name="Hikosaka A."/>
            <person name="Suzuki A."/>
            <person name="Kondo M."/>
            <person name="van Heeringen S.J."/>
            <person name="Quigley I."/>
            <person name="Heinz S."/>
            <person name="Ogino H."/>
            <person name="Ochi H."/>
            <person name="Hellsten U."/>
            <person name="Lyons J.B."/>
            <person name="Simakov O."/>
            <person name="Putnam N."/>
            <person name="Stites J."/>
            <person name="Kuroki Y."/>
            <person name="Tanaka T."/>
            <person name="Michiue T."/>
            <person name="Watanabe M."/>
            <person name="Bogdanovic O."/>
            <person name="Lister R."/>
            <person name="Georgiou G."/>
            <person name="Paranjpe S.S."/>
            <person name="van Kruijsbergen I."/>
            <person name="Shu S."/>
            <person name="Carlson J."/>
            <person name="Kinoshita T."/>
            <person name="Ohta Y."/>
            <person name="Mawaribuchi S."/>
            <person name="Jenkins J."/>
            <person name="Grimwood J."/>
            <person name="Schmutz J."/>
            <person name="Mitros T."/>
            <person name="Mozaffari S.V."/>
            <person name="Suzuki Y."/>
            <person name="Haramoto Y."/>
            <person name="Yamamoto T.S."/>
            <person name="Takagi C."/>
            <person name="Heald R."/>
            <person name="Miller K."/>
            <person name="Haudenschild C."/>
            <person name="Kitzman J."/>
            <person name="Nakayama T."/>
            <person name="Izutsu Y."/>
            <person name="Robert J."/>
            <person name="Fortriede J."/>
            <person name="Burns K."/>
            <person name="Lotay V."/>
            <person name="Karimi K."/>
            <person name="Yasuoka Y."/>
            <person name="Dichmann D.S."/>
            <person name="Flajnik M.F."/>
            <person name="Houston D.W."/>
            <person name="Shendure J."/>
            <person name="DuPasquier L."/>
            <person name="Vize P.D."/>
            <person name="Zorn A.M."/>
            <person name="Ito M."/>
            <person name="Marcotte E.M."/>
            <person name="Wallingford J.B."/>
            <person name="Ito Y."/>
            <person name="Asashima M."/>
            <person name="Ueno N."/>
            <person name="Matsuda Y."/>
            <person name="Veenstra G.J."/>
            <person name="Fujiyama A."/>
            <person name="Harland R.M."/>
            <person name="Taira M."/>
            <person name="Rokhsar D.S."/>
        </authorList>
    </citation>
    <scope>NUCLEOTIDE SEQUENCE [LARGE SCALE GENOMIC DNA]</scope>
    <source>
        <strain evidence="15">J</strain>
    </source>
</reference>
<evidence type="ECO:0000256" key="4">
    <source>
        <dbReference type="ARBA" id="ARBA00022606"/>
    </source>
</evidence>
<evidence type="ECO:0000313" key="15">
    <source>
        <dbReference type="Proteomes" id="UP000694892"/>
    </source>
</evidence>
<organism evidence="14 15">
    <name type="scientific">Xenopus laevis</name>
    <name type="common">African clawed frog</name>
    <dbReference type="NCBI Taxonomy" id="8355"/>
    <lineage>
        <taxon>Eukaryota</taxon>
        <taxon>Metazoa</taxon>
        <taxon>Chordata</taxon>
        <taxon>Craniata</taxon>
        <taxon>Vertebrata</taxon>
        <taxon>Euteleostomi</taxon>
        <taxon>Amphibia</taxon>
        <taxon>Batrachia</taxon>
        <taxon>Anura</taxon>
        <taxon>Pipoidea</taxon>
        <taxon>Pipidae</taxon>
        <taxon>Xenopodinae</taxon>
        <taxon>Xenopus</taxon>
        <taxon>Xenopus</taxon>
    </lineage>
</organism>
<keyword evidence="8 13" id="KW-0472">Membrane</keyword>
<protein>
    <recommendedName>
        <fullName evidence="11">Taste receptor type 2 member 40</fullName>
    </recommendedName>
</protein>
<keyword evidence="4" id="KW-0716">Sensory transduction</keyword>
<sequence length="443" mass="50662">MKILCLAEFTVGILLNGFIVAANAISWLEMKHIDSIDLILTSLGLSRLGLLIMWVIHIRSEVYEHVGIMEVLSVFFAYCSLWFGTVLCVFYCVKITNYNHRFFFYVKLRISKMIPWLLFVSVTISFICSLPFEWIMNDAMFPYNSTNGTSGTNMAAVLYIPFITYSAGNVVPFFLFCVAITLLIRSLWKHTRHMAGGETGFGNSQLQAHYNAIKCMMSFMLLYIVFLSSSMFLALPMVLKNNLLLMLCFFIAGSYPSLHSPILILSSRKLRRALCCFLSYTSTFTSELSPCHLWFGTVLCVFYCVKITNYNQRFFFYVKWLLLVSVTISFICNLLFGWLWKTLCSHIIPQMALLGQTWTLSCTSHLSLMRLEVLCHFSYHRFSVPKSLQTVGVRCEKSPVSFPTACRPQALSNGVLALTRFVLRLSQKASNCNLRMCFYVLAM</sequence>
<dbReference type="Proteomes" id="UP000694892">
    <property type="component" value="Chromosome 5L"/>
</dbReference>
<evidence type="ECO:0000256" key="7">
    <source>
        <dbReference type="ARBA" id="ARBA00023040"/>
    </source>
</evidence>
<feature type="transmembrane region" description="Helical" evidence="13">
    <location>
        <begin position="219"/>
        <end position="238"/>
    </location>
</feature>
<dbReference type="GO" id="GO:0004930">
    <property type="term" value="F:G protein-coupled receptor activity"/>
    <property type="evidence" value="ECO:0007669"/>
    <property type="project" value="UniProtKB-KW"/>
</dbReference>
<feature type="transmembrane region" description="Helical" evidence="13">
    <location>
        <begin position="71"/>
        <end position="93"/>
    </location>
</feature>
<dbReference type="OMA" id="EWIMNDA"/>
<feature type="transmembrane region" description="Helical" evidence="13">
    <location>
        <begin position="6"/>
        <end position="26"/>
    </location>
</feature>
<feature type="transmembrane region" description="Helical" evidence="13">
    <location>
        <begin position="156"/>
        <end position="184"/>
    </location>
</feature>
<keyword evidence="6 13" id="KW-1133">Transmembrane helix</keyword>
<dbReference type="SUPFAM" id="SSF81321">
    <property type="entry name" value="Family A G protein-coupled receptor-like"/>
    <property type="match status" value="1"/>
</dbReference>
<evidence type="ECO:0000256" key="2">
    <source>
        <dbReference type="ARBA" id="ARBA00007376"/>
    </source>
</evidence>
<dbReference type="FunFam" id="1.20.1070.10:FF:000055">
    <property type="entry name" value="Taste receptor type 2"/>
    <property type="match status" value="1"/>
</dbReference>
<evidence type="ECO:0000256" key="6">
    <source>
        <dbReference type="ARBA" id="ARBA00022989"/>
    </source>
</evidence>
<dbReference type="PANTHER" id="PTHR11394:SF47">
    <property type="entry name" value="TASTE RECEPTOR TYPE 2 MEMBER 40"/>
    <property type="match status" value="1"/>
</dbReference>
<accession>A0A974CXB6</accession>
<keyword evidence="7" id="KW-0297">G-protein coupled receptor</keyword>
<feature type="non-terminal residue" evidence="14">
    <location>
        <position position="443"/>
    </location>
</feature>
<name>A0A974CXB6_XENLA</name>
<evidence type="ECO:0000256" key="5">
    <source>
        <dbReference type="ARBA" id="ARBA00022692"/>
    </source>
</evidence>
<comment type="subcellular location">
    <subcellularLocation>
        <location evidence="1">Membrane</location>
        <topology evidence="1">Multi-pass membrane protein</topology>
    </subcellularLocation>
</comment>
<proteinExistence type="inferred from homology"/>
<dbReference type="PANTHER" id="PTHR11394">
    <property type="entry name" value="TASTE RECEPTOR TYPE 2"/>
    <property type="match status" value="1"/>
</dbReference>
<dbReference type="InterPro" id="IPR007960">
    <property type="entry name" value="TAS2R"/>
</dbReference>
<evidence type="ECO:0000256" key="13">
    <source>
        <dbReference type="SAM" id="Phobius"/>
    </source>
</evidence>
<feature type="transmembrane region" description="Helical" evidence="13">
    <location>
        <begin position="244"/>
        <end position="265"/>
    </location>
</feature>
<dbReference type="Pfam" id="PF05296">
    <property type="entry name" value="TAS2R"/>
    <property type="match status" value="1"/>
</dbReference>